<dbReference type="Proteomes" id="UP000196980">
    <property type="component" value="Chromosome"/>
</dbReference>
<protein>
    <submittedName>
        <fullName evidence="1">DUF1631 family protein</fullName>
    </submittedName>
</protein>
<proteinExistence type="predicted"/>
<dbReference type="KEGG" id="xfh:XFHB_13595"/>
<reference evidence="2" key="1">
    <citation type="submission" date="2014-11" db="EMBL/GenBank/DDBJ databases">
        <title>Xylella fastidiosa Hib4 Genome Sequencing.</title>
        <authorList>
            <person name="Pierry P.M."/>
            <person name="da Silva A.M."/>
        </authorList>
    </citation>
    <scope>NUCLEOTIDE SEQUENCE [LARGE SCALE GENOMIC DNA]</scope>
    <source>
        <strain evidence="2">Hib4</strain>
    </source>
</reference>
<sequence>MFELALGVIAGEVELDANCNPVGPKHVGVAVYKALGACELASEARLFLIRLCERDL</sequence>
<evidence type="ECO:0000313" key="1">
    <source>
        <dbReference type="EMBL" id="QPB72689.1"/>
    </source>
</evidence>
<dbReference type="RefSeq" id="WP_023907568.1">
    <property type="nucleotide sequence ID" value="NZ_CP009823.1"/>
</dbReference>
<accession>A0ABD7BXW1</accession>
<dbReference type="AlphaFoldDB" id="A0ABD7BXW1"/>
<dbReference type="Pfam" id="PF07793">
    <property type="entry name" value="DUF1631"/>
    <property type="match status" value="1"/>
</dbReference>
<gene>
    <name evidence="1" type="ORF">XFHB_13595</name>
</gene>
<name>A0ABD7BXW1_XYLFS</name>
<dbReference type="EMBL" id="CP009885">
    <property type="protein sequence ID" value="QPB72689.1"/>
    <property type="molecule type" value="Genomic_DNA"/>
</dbReference>
<evidence type="ECO:0000313" key="2">
    <source>
        <dbReference type="Proteomes" id="UP000196980"/>
    </source>
</evidence>
<dbReference type="InterPro" id="IPR012434">
    <property type="entry name" value="DUF1631"/>
</dbReference>
<organism evidence="1 2">
    <name type="scientific">Xylella fastidiosa</name>
    <dbReference type="NCBI Taxonomy" id="2371"/>
    <lineage>
        <taxon>Bacteria</taxon>
        <taxon>Pseudomonadati</taxon>
        <taxon>Pseudomonadota</taxon>
        <taxon>Gammaproteobacteria</taxon>
        <taxon>Lysobacterales</taxon>
        <taxon>Lysobacteraceae</taxon>
        <taxon>Xylella</taxon>
    </lineage>
</organism>